<dbReference type="RefSeq" id="WP_099095472.1">
    <property type="nucleotide sequence ID" value="NZ_PDNU01000015.1"/>
</dbReference>
<dbReference type="OrthoDB" id="7276731at2"/>
<accession>A0A2C7AAR0</accession>
<keyword evidence="1" id="KW-0812">Transmembrane</keyword>
<evidence type="ECO:0000256" key="1">
    <source>
        <dbReference type="SAM" id="Phobius"/>
    </source>
</evidence>
<keyword evidence="3" id="KW-1185">Reference proteome</keyword>
<gene>
    <name evidence="2" type="ORF">CR162_10375</name>
</gene>
<dbReference type="Proteomes" id="UP000223527">
    <property type="component" value="Unassembled WGS sequence"/>
</dbReference>
<dbReference type="EMBL" id="PDNU01000015">
    <property type="protein sequence ID" value="PHK95139.1"/>
    <property type="molecule type" value="Genomic_DNA"/>
</dbReference>
<feature type="transmembrane region" description="Helical" evidence="1">
    <location>
        <begin position="70"/>
        <end position="87"/>
    </location>
</feature>
<name>A0A2C7AAR0_9PROT</name>
<keyword evidence="1" id="KW-0472">Membrane</keyword>
<dbReference type="AlphaFoldDB" id="A0A2C7AAR0"/>
<sequence length="89" mass="9991">MPRYSASFDTSSVEERIADLRRKVDELMQEQVNPALSRVGSRAQSLAHQVSHTTRREADHAMDLVRERPVVTIAVAVGVGILIARLLRR</sequence>
<protein>
    <recommendedName>
        <fullName evidence="4">DUF883 domain-containing protein</fullName>
    </recommendedName>
</protein>
<reference evidence="2 3" key="1">
    <citation type="submission" date="2017-10" db="EMBL/GenBank/DDBJ databases">
        <authorList>
            <person name="Banno H."/>
            <person name="Chua N.-H."/>
        </authorList>
    </citation>
    <scope>NUCLEOTIDE SEQUENCE [LARGE SCALE GENOMIC DNA]</scope>
    <source>
        <strain evidence="2 3">YW11</strain>
    </source>
</reference>
<evidence type="ECO:0000313" key="2">
    <source>
        <dbReference type="EMBL" id="PHK95139.1"/>
    </source>
</evidence>
<evidence type="ECO:0000313" key="3">
    <source>
        <dbReference type="Proteomes" id="UP000223527"/>
    </source>
</evidence>
<organism evidence="2 3">
    <name type="scientific">Teichococcus rhizosphaerae</name>
    <dbReference type="NCBI Taxonomy" id="1335062"/>
    <lineage>
        <taxon>Bacteria</taxon>
        <taxon>Pseudomonadati</taxon>
        <taxon>Pseudomonadota</taxon>
        <taxon>Alphaproteobacteria</taxon>
        <taxon>Acetobacterales</taxon>
        <taxon>Roseomonadaceae</taxon>
        <taxon>Roseomonas</taxon>
    </lineage>
</organism>
<comment type="caution">
    <text evidence="2">The sequence shown here is derived from an EMBL/GenBank/DDBJ whole genome shotgun (WGS) entry which is preliminary data.</text>
</comment>
<keyword evidence="1" id="KW-1133">Transmembrane helix</keyword>
<proteinExistence type="predicted"/>
<evidence type="ECO:0008006" key="4">
    <source>
        <dbReference type="Google" id="ProtNLM"/>
    </source>
</evidence>